<keyword evidence="4" id="KW-1185">Reference proteome</keyword>
<feature type="compositionally biased region" description="Low complexity" evidence="1">
    <location>
        <begin position="79"/>
        <end position="101"/>
    </location>
</feature>
<accession>A0ABV5QKY3</accession>
<feature type="compositionally biased region" description="Acidic residues" evidence="1">
    <location>
        <begin position="155"/>
        <end position="178"/>
    </location>
</feature>
<evidence type="ECO:0000256" key="2">
    <source>
        <dbReference type="SAM" id="Phobius"/>
    </source>
</evidence>
<protein>
    <recommendedName>
        <fullName evidence="5">Integral membrane protein</fullName>
    </recommendedName>
</protein>
<sequence>MGIEGIENDRLVFDYLSRVGDLAQQRQVPAAERRELVAGLRDEIERRRAVRGEGVSGILGELGTPDEVVDRVAPGTGSGPADPAVPGAPADPAVPGAAVPGPRAPEAEPDRGRGAGAGAASDWWRTDGTDALGTVEVPGFVGGVEIPELLKPPPADEDEDGGRDGDGDEGAEAPEAVDGEGGRSGRPGGVRGLRLGSPLLLVSALLLLAGAAFGWLLPLAAGWLLAYASRERRGAVLVVPGLAVTAGIVWLWGRVEGRWGAPVGPGEDALGAALAATWPWTLRAAAVASALFLLWRARRAAR</sequence>
<evidence type="ECO:0000256" key="1">
    <source>
        <dbReference type="SAM" id="MobiDB-lite"/>
    </source>
</evidence>
<evidence type="ECO:0000313" key="3">
    <source>
        <dbReference type="EMBL" id="MFB9553366.1"/>
    </source>
</evidence>
<reference evidence="3 4" key="1">
    <citation type="submission" date="2024-09" db="EMBL/GenBank/DDBJ databases">
        <authorList>
            <person name="Sun Q."/>
            <person name="Mori K."/>
        </authorList>
    </citation>
    <scope>NUCLEOTIDE SEQUENCE [LARGE SCALE GENOMIC DNA]</scope>
    <source>
        <strain evidence="3 4">JCM 4414</strain>
    </source>
</reference>
<dbReference type="RefSeq" id="WP_345486519.1">
    <property type="nucleotide sequence ID" value="NZ_BAAAWU010000001.1"/>
</dbReference>
<feature type="transmembrane region" description="Helical" evidence="2">
    <location>
        <begin position="272"/>
        <end position="295"/>
    </location>
</feature>
<evidence type="ECO:0000313" key="4">
    <source>
        <dbReference type="Proteomes" id="UP001589716"/>
    </source>
</evidence>
<proteinExistence type="predicted"/>
<keyword evidence="2" id="KW-1133">Transmembrane helix</keyword>
<organism evidence="3 4">
    <name type="scientific">Streptomyces roseoviridis</name>
    <dbReference type="NCBI Taxonomy" id="67361"/>
    <lineage>
        <taxon>Bacteria</taxon>
        <taxon>Bacillati</taxon>
        <taxon>Actinomycetota</taxon>
        <taxon>Actinomycetes</taxon>
        <taxon>Kitasatosporales</taxon>
        <taxon>Streptomycetaceae</taxon>
        <taxon>Streptomyces</taxon>
    </lineage>
</organism>
<feature type="region of interest" description="Disordered" evidence="1">
    <location>
        <begin position="71"/>
        <end position="125"/>
    </location>
</feature>
<comment type="caution">
    <text evidence="3">The sequence shown here is derived from an EMBL/GenBank/DDBJ whole genome shotgun (WGS) entry which is preliminary data.</text>
</comment>
<feature type="region of interest" description="Disordered" evidence="1">
    <location>
        <begin position="143"/>
        <end position="188"/>
    </location>
</feature>
<keyword evidence="2" id="KW-0812">Transmembrane</keyword>
<gene>
    <name evidence="3" type="ORF">ACFFTP_04040</name>
</gene>
<feature type="transmembrane region" description="Helical" evidence="2">
    <location>
        <begin position="199"/>
        <end position="227"/>
    </location>
</feature>
<keyword evidence="2" id="KW-0472">Membrane</keyword>
<dbReference type="EMBL" id="JBHMCT010000005">
    <property type="protein sequence ID" value="MFB9553366.1"/>
    <property type="molecule type" value="Genomic_DNA"/>
</dbReference>
<dbReference type="Proteomes" id="UP001589716">
    <property type="component" value="Unassembled WGS sequence"/>
</dbReference>
<name>A0ABV5QKY3_9ACTN</name>
<evidence type="ECO:0008006" key="5">
    <source>
        <dbReference type="Google" id="ProtNLM"/>
    </source>
</evidence>
<feature type="transmembrane region" description="Helical" evidence="2">
    <location>
        <begin position="234"/>
        <end position="252"/>
    </location>
</feature>